<evidence type="ECO:0000256" key="2">
    <source>
        <dbReference type="SAM" id="SignalP"/>
    </source>
</evidence>
<feature type="chain" id="PRO_5041923718" evidence="2">
    <location>
        <begin position="31"/>
        <end position="107"/>
    </location>
</feature>
<evidence type="ECO:0000313" key="4">
    <source>
        <dbReference type="Proteomes" id="UP001279734"/>
    </source>
</evidence>
<feature type="region of interest" description="Disordered" evidence="1">
    <location>
        <begin position="64"/>
        <end position="107"/>
    </location>
</feature>
<reference evidence="3" key="1">
    <citation type="submission" date="2023-05" db="EMBL/GenBank/DDBJ databases">
        <title>Nepenthes gracilis genome sequencing.</title>
        <authorList>
            <person name="Fukushima K."/>
        </authorList>
    </citation>
    <scope>NUCLEOTIDE SEQUENCE</scope>
    <source>
        <strain evidence="3">SING2019-196</strain>
    </source>
</reference>
<evidence type="ECO:0000313" key="3">
    <source>
        <dbReference type="EMBL" id="GMH17980.1"/>
    </source>
</evidence>
<keyword evidence="4" id="KW-1185">Reference proteome</keyword>
<feature type="compositionally biased region" description="Low complexity" evidence="1">
    <location>
        <begin position="81"/>
        <end position="96"/>
    </location>
</feature>
<proteinExistence type="predicted"/>
<evidence type="ECO:0000256" key="1">
    <source>
        <dbReference type="SAM" id="MobiDB-lite"/>
    </source>
</evidence>
<organism evidence="3 4">
    <name type="scientific">Nepenthes gracilis</name>
    <name type="common">Slender pitcher plant</name>
    <dbReference type="NCBI Taxonomy" id="150966"/>
    <lineage>
        <taxon>Eukaryota</taxon>
        <taxon>Viridiplantae</taxon>
        <taxon>Streptophyta</taxon>
        <taxon>Embryophyta</taxon>
        <taxon>Tracheophyta</taxon>
        <taxon>Spermatophyta</taxon>
        <taxon>Magnoliopsida</taxon>
        <taxon>eudicotyledons</taxon>
        <taxon>Gunneridae</taxon>
        <taxon>Pentapetalae</taxon>
        <taxon>Caryophyllales</taxon>
        <taxon>Nepenthaceae</taxon>
        <taxon>Nepenthes</taxon>
    </lineage>
</organism>
<dbReference type="EMBL" id="BSYO01000018">
    <property type="protein sequence ID" value="GMH17980.1"/>
    <property type="molecule type" value="Genomic_DNA"/>
</dbReference>
<feature type="signal peptide" evidence="2">
    <location>
        <begin position="1"/>
        <end position="30"/>
    </location>
</feature>
<feature type="compositionally biased region" description="Pro residues" evidence="1">
    <location>
        <begin position="97"/>
        <end position="107"/>
    </location>
</feature>
<keyword evidence="2" id="KW-0732">Signal</keyword>
<comment type="caution">
    <text evidence="3">The sequence shown here is derived from an EMBL/GenBank/DDBJ whole genome shotgun (WGS) entry which is preliminary data.</text>
</comment>
<feature type="compositionally biased region" description="Pro residues" evidence="1">
    <location>
        <begin position="70"/>
        <end position="80"/>
    </location>
</feature>
<sequence>MAAAQTVSSFRLPQLVLLSILLIPYHVKETSETHNSLTKISDVRGGVTWLVSPPPYCNRRMAVYSSPPSDCAPPPPPQPTNSPSTDQSTPLPATPMTLPPPSSLPPV</sequence>
<gene>
    <name evidence="3" type="ORF">Nepgr_019821</name>
</gene>
<dbReference type="Proteomes" id="UP001279734">
    <property type="component" value="Unassembled WGS sequence"/>
</dbReference>
<accession>A0AAD3SVP0</accession>
<dbReference type="AlphaFoldDB" id="A0AAD3SVP0"/>
<protein>
    <submittedName>
        <fullName evidence="3">Uncharacterized protein</fullName>
    </submittedName>
</protein>
<name>A0AAD3SVP0_NEPGR</name>